<organism evidence="1 2">
    <name type="scientific">Rhizobium lusitanum</name>
    <dbReference type="NCBI Taxonomy" id="293958"/>
    <lineage>
        <taxon>Bacteria</taxon>
        <taxon>Pseudomonadati</taxon>
        <taxon>Pseudomonadota</taxon>
        <taxon>Alphaproteobacteria</taxon>
        <taxon>Hyphomicrobiales</taxon>
        <taxon>Rhizobiaceae</taxon>
        <taxon>Rhizobium/Agrobacterium group</taxon>
        <taxon>Rhizobium</taxon>
    </lineage>
</organism>
<reference evidence="1 2" key="1">
    <citation type="submission" date="2020-08" db="EMBL/GenBank/DDBJ databases">
        <title>Genomic Encyclopedia of Type Strains, Phase IV (KMG-V): Genome sequencing to study the core and pangenomes of soil and plant-associated prokaryotes.</title>
        <authorList>
            <person name="Whitman W."/>
        </authorList>
    </citation>
    <scope>NUCLEOTIDE SEQUENCE [LARGE SCALE GENOMIC DNA]</scope>
    <source>
        <strain evidence="1 2">SEMIA 4060</strain>
    </source>
</reference>
<name>A0A7X0IX68_9HYPH</name>
<sequence>MNFVPTPMLAVSNAHHPLTIDAITENPLFAVALRNAALKLIAMHDAAPRIVRYTADMKRWLLTQAILAFHFETVTDPTKPSLSAANLITFIADSKVASRNTATAHLAEMRNYRLLVDATPEGDKRVRPLRIVDTAEGLIREWFDEHLKSLDTLDQGTRYLQSAADHRLLWYAQPRMSRSLFGDPNWCEPPEAVDAFVRTASGSNILHDVMSRLSPERLLEPKMSIGPLRIGELAKRYIISRSHAQRVFVRARNLGVIGWELPGNGGNFWISEMLIGDHRRWQASKFAAIDASFHWALQHLRGGN</sequence>
<comment type="caution">
    <text evidence="1">The sequence shown here is derived from an EMBL/GenBank/DDBJ whole genome shotgun (WGS) entry which is preliminary data.</text>
</comment>
<evidence type="ECO:0000313" key="1">
    <source>
        <dbReference type="EMBL" id="MBB6488488.1"/>
    </source>
</evidence>
<protein>
    <submittedName>
        <fullName evidence="1">Uncharacterized protein</fullName>
    </submittedName>
</protein>
<accession>A0A7X0IX68</accession>
<dbReference type="RefSeq" id="WP_184710111.1">
    <property type="nucleotide sequence ID" value="NZ_JACHBG010000023.1"/>
</dbReference>
<gene>
    <name evidence="1" type="ORF">GGD46_005804</name>
</gene>
<dbReference type="EMBL" id="JACHBG010000023">
    <property type="protein sequence ID" value="MBB6488488.1"/>
    <property type="molecule type" value="Genomic_DNA"/>
</dbReference>
<proteinExistence type="predicted"/>
<dbReference type="Proteomes" id="UP000565576">
    <property type="component" value="Unassembled WGS sequence"/>
</dbReference>
<dbReference type="AlphaFoldDB" id="A0A7X0IX68"/>
<evidence type="ECO:0000313" key="2">
    <source>
        <dbReference type="Proteomes" id="UP000565576"/>
    </source>
</evidence>